<sequence>MPTRWPHFQDLCPPLGDSLYFNIGTCVPLLEPIHEAITQANRSLQSPSPKPWLVTESVCMEARQKLASLLGAHPSEISLTENGTFSMNAIIAGIPWQAGDGIIITAHEHVSSLVPCFNIAKRYDLSVTLVDPDDKTDEEMIGALAKAIDQRTRLIVASHVTWNTGRILPVADICRLARDHGVLTLIDGAQGAGNVDVDVKAIGCDAYALSGHKWLLGPTGTGACYITTKLVEQLWPLAAGYQSITGFSLDGQIDWKMDSQKMEGSTKNIALIAGFTRGLELLDQYQLPAVTSQIHHLATWFKQQLLLLPDVTLFTDLSFPASGLVCFRIEGLAHEEIVDYCLKHHLYIRHLPRPEGIRFSIHAFHSHTELIRALVILEAAIHHARKQGGQHSTSVLVASHRE</sequence>
<evidence type="ECO:0000256" key="3">
    <source>
        <dbReference type="RuleBase" id="RU004075"/>
    </source>
</evidence>
<keyword evidence="6" id="KW-0808">Transferase</keyword>
<dbReference type="InterPro" id="IPR000192">
    <property type="entry name" value="Aminotrans_V_dom"/>
</dbReference>
<dbReference type="InterPro" id="IPR015421">
    <property type="entry name" value="PyrdxlP-dep_Trfase_major"/>
</dbReference>
<keyword evidence="2" id="KW-0663">Pyridoxal phosphate</keyword>
<evidence type="ECO:0000256" key="4">
    <source>
        <dbReference type="RuleBase" id="RU004504"/>
    </source>
</evidence>
<dbReference type="InterPro" id="IPR015422">
    <property type="entry name" value="PyrdxlP-dep_Trfase_small"/>
</dbReference>
<evidence type="ECO:0000256" key="1">
    <source>
        <dbReference type="ARBA" id="ARBA00001933"/>
    </source>
</evidence>
<dbReference type="Proteomes" id="UP001058650">
    <property type="component" value="Chromosome"/>
</dbReference>
<dbReference type="SUPFAM" id="SSF53383">
    <property type="entry name" value="PLP-dependent transferases"/>
    <property type="match status" value="1"/>
</dbReference>
<comment type="similarity">
    <text evidence="3">Belongs to the class-V pyridoxal-phosphate-dependent aminotransferase family.</text>
</comment>
<dbReference type="Pfam" id="PF00266">
    <property type="entry name" value="Aminotran_5"/>
    <property type="match status" value="1"/>
</dbReference>
<dbReference type="EMBL" id="CP103866">
    <property type="protein sequence ID" value="UWE02763.1"/>
    <property type="molecule type" value="Genomic_DNA"/>
</dbReference>
<keyword evidence="6" id="KW-0032">Aminotransferase</keyword>
<comment type="cofactor">
    <cofactor evidence="1 4">
        <name>pyridoxal 5'-phosphate</name>
        <dbReference type="ChEBI" id="CHEBI:597326"/>
    </cofactor>
</comment>
<dbReference type="GO" id="GO:0008483">
    <property type="term" value="F:transaminase activity"/>
    <property type="evidence" value="ECO:0007669"/>
    <property type="project" value="UniProtKB-KW"/>
</dbReference>
<evidence type="ECO:0000259" key="5">
    <source>
        <dbReference type="Pfam" id="PF00266"/>
    </source>
</evidence>
<dbReference type="InterPro" id="IPR020578">
    <property type="entry name" value="Aminotrans_V_PyrdxlP_BS"/>
</dbReference>
<evidence type="ECO:0000313" key="7">
    <source>
        <dbReference type="Proteomes" id="UP001058650"/>
    </source>
</evidence>
<dbReference type="PROSITE" id="PS00595">
    <property type="entry name" value="AA_TRANSFER_CLASS_5"/>
    <property type="match status" value="1"/>
</dbReference>
<dbReference type="InterPro" id="IPR015424">
    <property type="entry name" value="PyrdxlP-dep_Trfase"/>
</dbReference>
<proteinExistence type="inferred from homology"/>
<protein>
    <submittedName>
        <fullName evidence="6">Aminotransferase class V-fold PLP-dependent enzyme</fullName>
    </submittedName>
</protein>
<evidence type="ECO:0000256" key="2">
    <source>
        <dbReference type="ARBA" id="ARBA00022898"/>
    </source>
</evidence>
<feature type="domain" description="Aminotransferase class V" evidence="5">
    <location>
        <begin position="58"/>
        <end position="349"/>
    </location>
</feature>
<accession>A0ABY5U3Y1</accession>
<organism evidence="6 7">
    <name type="scientific">Laceyella sacchari</name>
    <name type="common">Thermoactinomyces thalpophilus</name>
    <dbReference type="NCBI Taxonomy" id="37482"/>
    <lineage>
        <taxon>Bacteria</taxon>
        <taxon>Bacillati</taxon>
        <taxon>Bacillota</taxon>
        <taxon>Bacilli</taxon>
        <taxon>Bacillales</taxon>
        <taxon>Thermoactinomycetaceae</taxon>
        <taxon>Laceyella</taxon>
    </lineage>
</organism>
<keyword evidence="7" id="KW-1185">Reference proteome</keyword>
<reference evidence="6" key="1">
    <citation type="submission" date="2022-08" db="EMBL/GenBank/DDBJ databases">
        <title>The complete genome sequence of the thermophilic bacterium Laceyella sacchari FBKL4.010 reveals the basis for tetramethylpyrazine biosynthesis in Moutai-flavor Daqu.</title>
        <authorList>
            <person name="Li D."/>
            <person name="Huang W."/>
            <person name="Wang C."/>
            <person name="Qiu S."/>
        </authorList>
    </citation>
    <scope>NUCLEOTIDE SEQUENCE</scope>
    <source>
        <strain evidence="6">FBKL4.014</strain>
    </source>
</reference>
<dbReference type="PANTHER" id="PTHR43586:SF4">
    <property type="entry name" value="ISOPENICILLIN N EPIMERASE"/>
    <property type="match status" value="1"/>
</dbReference>
<name>A0ABY5U3Y1_LACSH</name>
<dbReference type="Gene3D" id="3.90.1150.10">
    <property type="entry name" value="Aspartate Aminotransferase, domain 1"/>
    <property type="match status" value="1"/>
</dbReference>
<dbReference type="PANTHER" id="PTHR43586">
    <property type="entry name" value="CYSTEINE DESULFURASE"/>
    <property type="match status" value="1"/>
</dbReference>
<gene>
    <name evidence="6" type="ORF">NYR52_11510</name>
</gene>
<dbReference type="Gene3D" id="3.40.640.10">
    <property type="entry name" value="Type I PLP-dependent aspartate aminotransferase-like (Major domain)"/>
    <property type="match status" value="1"/>
</dbReference>
<evidence type="ECO:0000313" key="6">
    <source>
        <dbReference type="EMBL" id="UWE02763.1"/>
    </source>
</evidence>
<dbReference type="RefSeq" id="WP_259435685.1">
    <property type="nucleotide sequence ID" value="NZ_CP103866.1"/>
</dbReference>